<dbReference type="EMBL" id="AZGI01000025">
    <property type="protein sequence ID" value="KRM40240.1"/>
    <property type="molecule type" value="Genomic_DNA"/>
</dbReference>
<dbReference type="PATRIC" id="fig|1423754.3.peg.732"/>
<reference evidence="2 3" key="1">
    <citation type="journal article" date="2015" name="Genome Announc.">
        <title>Expanding the biotechnology potential of lactobacilli through comparative genomics of 213 strains and associated genera.</title>
        <authorList>
            <person name="Sun Z."/>
            <person name="Harris H.M."/>
            <person name="McCann A."/>
            <person name="Guo C."/>
            <person name="Argimon S."/>
            <person name="Zhang W."/>
            <person name="Yang X."/>
            <person name="Jeffery I.B."/>
            <person name="Cooney J.C."/>
            <person name="Kagawa T.F."/>
            <person name="Liu W."/>
            <person name="Song Y."/>
            <person name="Salvetti E."/>
            <person name="Wrobel A."/>
            <person name="Rasinkangas P."/>
            <person name="Parkhill J."/>
            <person name="Rea M.C."/>
            <person name="O'Sullivan O."/>
            <person name="Ritari J."/>
            <person name="Douillard F.P."/>
            <person name="Paul Ross R."/>
            <person name="Yang R."/>
            <person name="Briner A.E."/>
            <person name="Felis G.E."/>
            <person name="de Vos W.M."/>
            <person name="Barrangou R."/>
            <person name="Klaenhammer T.R."/>
            <person name="Caufield P.W."/>
            <person name="Cui Y."/>
            <person name="Zhang H."/>
            <person name="O'Toole P.W."/>
        </authorList>
    </citation>
    <scope>NUCLEOTIDE SEQUENCE [LARGE SCALE GENOMIC DNA]</scope>
    <source>
        <strain evidence="2 3">DSM 5661</strain>
    </source>
</reference>
<comment type="caution">
    <text evidence="2">The sequence shown here is derived from an EMBL/GenBank/DDBJ whole genome shotgun (WGS) entry which is preliminary data.</text>
</comment>
<organism evidence="2 3">
    <name type="scientific">Lactobacillus hamsteri DSM 5661 = JCM 6256</name>
    <dbReference type="NCBI Taxonomy" id="1423754"/>
    <lineage>
        <taxon>Bacteria</taxon>
        <taxon>Bacillati</taxon>
        <taxon>Bacillota</taxon>
        <taxon>Bacilli</taxon>
        <taxon>Lactobacillales</taxon>
        <taxon>Lactobacillaceae</taxon>
        <taxon>Lactobacillus</taxon>
    </lineage>
</organism>
<protein>
    <recommendedName>
        <fullName evidence="4">DUF3021 domain-containing protein</fullName>
    </recommendedName>
</protein>
<proteinExistence type="predicted"/>
<accession>A0A0R1YCQ2</accession>
<evidence type="ECO:0008006" key="4">
    <source>
        <dbReference type="Google" id="ProtNLM"/>
    </source>
</evidence>
<dbReference type="RefSeq" id="WP_236694711.1">
    <property type="nucleotide sequence ID" value="NZ_AZGI01000025.1"/>
</dbReference>
<sequence length="136" mass="15547">MRYFKTFCLRGLIAMGFGPIILVFIYLGLNQANIVHSIPIPTLNLAIISSLLIGFIEGGIGVVYQIERLSLGKATLIQSLVIYVSLLFFYFINAWIPRNWSGFSIFSIIYWIAYGIIWLIIYQSVLRHVRKVNSKL</sequence>
<evidence type="ECO:0000313" key="2">
    <source>
        <dbReference type="EMBL" id="KRM40240.1"/>
    </source>
</evidence>
<dbReference type="InterPro" id="IPR021560">
    <property type="entry name" value="DUF3021"/>
</dbReference>
<feature type="transmembrane region" description="Helical" evidence="1">
    <location>
        <begin position="76"/>
        <end position="96"/>
    </location>
</feature>
<feature type="transmembrane region" description="Helical" evidence="1">
    <location>
        <begin position="102"/>
        <end position="121"/>
    </location>
</feature>
<name>A0A0R1YCQ2_9LACO</name>
<evidence type="ECO:0000313" key="3">
    <source>
        <dbReference type="Proteomes" id="UP000051223"/>
    </source>
</evidence>
<keyword evidence="1" id="KW-0812">Transmembrane</keyword>
<dbReference type="eggNOG" id="ENOG5030A1N">
    <property type="taxonomic scope" value="Bacteria"/>
</dbReference>
<keyword evidence="1" id="KW-0472">Membrane</keyword>
<dbReference type="Pfam" id="PF11457">
    <property type="entry name" value="DUF3021"/>
    <property type="match status" value="1"/>
</dbReference>
<gene>
    <name evidence="2" type="ORF">FC39_GL000711</name>
</gene>
<keyword evidence="3" id="KW-1185">Reference proteome</keyword>
<feature type="transmembrane region" description="Helical" evidence="1">
    <location>
        <begin position="7"/>
        <end position="29"/>
    </location>
</feature>
<keyword evidence="1" id="KW-1133">Transmembrane helix</keyword>
<dbReference type="STRING" id="1423754.FC39_GL000711"/>
<feature type="transmembrane region" description="Helical" evidence="1">
    <location>
        <begin position="41"/>
        <end position="64"/>
    </location>
</feature>
<evidence type="ECO:0000256" key="1">
    <source>
        <dbReference type="SAM" id="Phobius"/>
    </source>
</evidence>
<dbReference type="AlphaFoldDB" id="A0A0R1YCQ2"/>
<dbReference type="Proteomes" id="UP000051223">
    <property type="component" value="Unassembled WGS sequence"/>
</dbReference>